<evidence type="ECO:0000313" key="1">
    <source>
        <dbReference type="EMBL" id="TFY63663.1"/>
    </source>
</evidence>
<dbReference type="AlphaFoldDB" id="A0A4Y9YPM2"/>
<name>A0A4Y9YPM2_9APHY</name>
<protein>
    <submittedName>
        <fullName evidence="1">Uncharacterized protein</fullName>
    </submittedName>
</protein>
<reference evidence="1 2" key="1">
    <citation type="submission" date="2019-01" db="EMBL/GenBank/DDBJ databases">
        <title>Genome sequencing of the rare red list fungi Fomitopsis rosea.</title>
        <authorList>
            <person name="Buettner E."/>
            <person name="Kellner H."/>
        </authorList>
    </citation>
    <scope>NUCLEOTIDE SEQUENCE [LARGE SCALE GENOMIC DNA]</scope>
    <source>
        <strain evidence="1 2">DSM 105464</strain>
    </source>
</reference>
<organism evidence="1 2">
    <name type="scientific">Rhodofomes roseus</name>
    <dbReference type="NCBI Taxonomy" id="34475"/>
    <lineage>
        <taxon>Eukaryota</taxon>
        <taxon>Fungi</taxon>
        <taxon>Dikarya</taxon>
        <taxon>Basidiomycota</taxon>
        <taxon>Agaricomycotina</taxon>
        <taxon>Agaricomycetes</taxon>
        <taxon>Polyporales</taxon>
        <taxon>Rhodofomes</taxon>
    </lineage>
</organism>
<gene>
    <name evidence="1" type="ORF">EVJ58_g3129</name>
</gene>
<dbReference type="Proteomes" id="UP000298390">
    <property type="component" value="Unassembled WGS sequence"/>
</dbReference>
<evidence type="ECO:0000313" key="2">
    <source>
        <dbReference type="Proteomes" id="UP000298390"/>
    </source>
</evidence>
<proteinExistence type="predicted"/>
<dbReference type="EMBL" id="SEKV01000123">
    <property type="protein sequence ID" value="TFY63663.1"/>
    <property type="molecule type" value="Genomic_DNA"/>
</dbReference>
<sequence length="66" mass="7794">MLVGSMMVFEADRIETVRNVIESALYYENGVIRLRLTRHRDASALTRAIQWDKEKLQIFLWLQANL</sequence>
<accession>A0A4Y9YPM2</accession>
<comment type="caution">
    <text evidence="1">The sequence shown here is derived from an EMBL/GenBank/DDBJ whole genome shotgun (WGS) entry which is preliminary data.</text>
</comment>